<keyword evidence="1" id="KW-0472">Membrane</keyword>
<evidence type="ECO:0000256" key="1">
    <source>
        <dbReference type="SAM" id="Phobius"/>
    </source>
</evidence>
<dbReference type="RefSeq" id="WP_050519941.1">
    <property type="nucleotide sequence ID" value="NZ_FOCO01000020.1"/>
</dbReference>
<organism evidence="2 3">
    <name type="scientific">Pseudorhodobacter antarcticus</name>
    <dbReference type="NCBI Taxonomy" id="1077947"/>
    <lineage>
        <taxon>Bacteria</taxon>
        <taxon>Pseudomonadati</taxon>
        <taxon>Pseudomonadota</taxon>
        <taxon>Alphaproteobacteria</taxon>
        <taxon>Rhodobacterales</taxon>
        <taxon>Paracoccaceae</taxon>
        <taxon>Pseudorhodobacter</taxon>
    </lineage>
</organism>
<dbReference type="Proteomes" id="UP000183002">
    <property type="component" value="Unassembled WGS sequence"/>
</dbReference>
<name>A0A1H8IGS8_9RHOB</name>
<feature type="transmembrane region" description="Helical" evidence="1">
    <location>
        <begin position="12"/>
        <end position="30"/>
    </location>
</feature>
<proteinExistence type="predicted"/>
<evidence type="ECO:0000313" key="2">
    <source>
        <dbReference type="EMBL" id="SEN67492.1"/>
    </source>
</evidence>
<dbReference type="EMBL" id="FOCO01000020">
    <property type="protein sequence ID" value="SEN67492.1"/>
    <property type="molecule type" value="Genomic_DNA"/>
</dbReference>
<accession>A0A1H8IGS8</accession>
<keyword evidence="1" id="KW-1133">Transmembrane helix</keyword>
<evidence type="ECO:0000313" key="3">
    <source>
        <dbReference type="Proteomes" id="UP000183002"/>
    </source>
</evidence>
<dbReference type="AlphaFoldDB" id="A0A1H8IGS8"/>
<reference evidence="2 3" key="1">
    <citation type="submission" date="2016-10" db="EMBL/GenBank/DDBJ databases">
        <authorList>
            <person name="de Groot N.N."/>
        </authorList>
    </citation>
    <scope>NUCLEOTIDE SEQUENCE [LARGE SCALE GENOMIC DNA]</scope>
    <source>
        <strain evidence="2 3">CGMCC 1.10836</strain>
    </source>
</reference>
<sequence length="78" mass="8544">MMALIPAEVWAFLAWALGALAVGGGLWVMGRREGTQNARIDASEQVSQDLITAKEVDDEIQSKDDAAVRDALAKWMRK</sequence>
<keyword evidence="1" id="KW-0812">Transmembrane</keyword>
<gene>
    <name evidence="2" type="ORF">SAMN05216227_102032</name>
</gene>
<dbReference type="STRING" id="1077947.SAMN05216227_102032"/>
<protein>
    <submittedName>
        <fullName evidence="2">Uncharacterized protein</fullName>
    </submittedName>
</protein>
<keyword evidence="3" id="KW-1185">Reference proteome</keyword>